<evidence type="ECO:0000256" key="14">
    <source>
        <dbReference type="ARBA" id="ARBA00023315"/>
    </source>
</evidence>
<name>A0A1Y3BRP7_EURMA</name>
<protein>
    <recommendedName>
        <fullName evidence="18">Lysophospholipid acyltransferase 5</fullName>
        <ecNumber evidence="16">2.3.1.23</ecNumber>
        <ecNumber evidence="17">2.3.1.n6</ecNumber>
    </recommendedName>
</protein>
<evidence type="ECO:0000256" key="17">
    <source>
        <dbReference type="ARBA" id="ARBA00038923"/>
    </source>
</evidence>
<evidence type="ECO:0000256" key="4">
    <source>
        <dbReference type="ARBA" id="ARBA00010323"/>
    </source>
</evidence>
<dbReference type="EC" id="2.3.1.23" evidence="16"/>
<dbReference type="Pfam" id="PF03062">
    <property type="entry name" value="MBOAT"/>
    <property type="match status" value="1"/>
</dbReference>
<keyword evidence="14 20" id="KW-0012">Acyltransferase</keyword>
<dbReference type="PANTHER" id="PTHR13906:SF14">
    <property type="entry name" value="LYSOPHOSPHOLIPID ACYLTRANSFERASE 5"/>
    <property type="match status" value="1"/>
</dbReference>
<evidence type="ECO:0000256" key="6">
    <source>
        <dbReference type="ARBA" id="ARBA00022679"/>
    </source>
</evidence>
<comment type="pathway">
    <text evidence="15">Phospholipid metabolism.</text>
</comment>
<keyword evidence="13" id="KW-1208">Phospholipid metabolism</keyword>
<evidence type="ECO:0000256" key="19">
    <source>
        <dbReference type="SAM" id="Phobius"/>
    </source>
</evidence>
<feature type="transmembrane region" description="Helical" evidence="19">
    <location>
        <begin position="109"/>
        <end position="127"/>
    </location>
</feature>
<accession>A0A1Y3BRP7</accession>
<evidence type="ECO:0000256" key="3">
    <source>
        <dbReference type="ARBA" id="ARBA00005074"/>
    </source>
</evidence>
<dbReference type="EC" id="2.3.1.n6" evidence="17"/>
<dbReference type="GO" id="GO:0071617">
    <property type="term" value="F:lysophospholipid acyltransferase activity"/>
    <property type="evidence" value="ECO:0007669"/>
    <property type="project" value="TreeGrafter"/>
</dbReference>
<evidence type="ECO:0000256" key="12">
    <source>
        <dbReference type="ARBA" id="ARBA00023209"/>
    </source>
</evidence>
<comment type="caution">
    <text evidence="20">The sequence shown here is derived from an EMBL/GenBank/DDBJ whole genome shotgun (WGS) entry which is preliminary data.</text>
</comment>
<evidence type="ECO:0000256" key="18">
    <source>
        <dbReference type="ARBA" id="ARBA00039721"/>
    </source>
</evidence>
<evidence type="ECO:0000256" key="10">
    <source>
        <dbReference type="ARBA" id="ARBA00023098"/>
    </source>
</evidence>
<comment type="similarity">
    <text evidence="4">Belongs to the membrane-bound acyltransferase family.</text>
</comment>
<evidence type="ECO:0000256" key="8">
    <source>
        <dbReference type="ARBA" id="ARBA00022824"/>
    </source>
</evidence>
<evidence type="ECO:0000256" key="5">
    <source>
        <dbReference type="ARBA" id="ARBA00022516"/>
    </source>
</evidence>
<dbReference type="GO" id="GO:0030258">
    <property type="term" value="P:lipid modification"/>
    <property type="evidence" value="ECO:0007669"/>
    <property type="project" value="TreeGrafter"/>
</dbReference>
<feature type="non-terminal residue" evidence="20">
    <location>
        <position position="1"/>
    </location>
</feature>
<keyword evidence="11 19" id="KW-0472">Membrane</keyword>
<feature type="transmembrane region" description="Helical" evidence="19">
    <location>
        <begin position="171"/>
        <end position="195"/>
    </location>
</feature>
<evidence type="ECO:0000256" key="2">
    <source>
        <dbReference type="ARBA" id="ARBA00004240"/>
    </source>
</evidence>
<dbReference type="GO" id="GO:0016020">
    <property type="term" value="C:membrane"/>
    <property type="evidence" value="ECO:0007669"/>
    <property type="project" value="UniProtKB-SubCell"/>
</dbReference>
<dbReference type="InterPro" id="IPR004299">
    <property type="entry name" value="MBOAT_fam"/>
</dbReference>
<keyword evidence="8" id="KW-0256">Endoplasmic reticulum</keyword>
<keyword evidence="5" id="KW-0444">Lipid biosynthesis</keyword>
<keyword evidence="10" id="KW-0443">Lipid metabolism</keyword>
<comment type="subcellular location">
    <subcellularLocation>
        <location evidence="2">Endoplasmic reticulum</location>
    </subcellularLocation>
    <subcellularLocation>
        <location evidence="1">Membrane</location>
        <topology evidence="1">Multi-pass membrane protein</topology>
    </subcellularLocation>
</comment>
<evidence type="ECO:0000256" key="1">
    <source>
        <dbReference type="ARBA" id="ARBA00004141"/>
    </source>
</evidence>
<keyword evidence="9 19" id="KW-1133">Transmembrane helix</keyword>
<evidence type="ECO:0000256" key="13">
    <source>
        <dbReference type="ARBA" id="ARBA00023264"/>
    </source>
</evidence>
<evidence type="ECO:0000313" key="21">
    <source>
        <dbReference type="Proteomes" id="UP000194236"/>
    </source>
</evidence>
<keyword evidence="6 20" id="KW-0808">Transferase</keyword>
<comment type="pathway">
    <text evidence="3">Lipid metabolism; phospholipid metabolism.</text>
</comment>
<dbReference type="OrthoDB" id="5974730at2759"/>
<dbReference type="PANTHER" id="PTHR13906">
    <property type="entry name" value="PORCUPINE"/>
    <property type="match status" value="1"/>
</dbReference>
<evidence type="ECO:0000256" key="15">
    <source>
        <dbReference type="ARBA" id="ARBA00025707"/>
    </source>
</evidence>
<dbReference type="GO" id="GO:0006656">
    <property type="term" value="P:phosphatidylcholine biosynthetic process"/>
    <property type="evidence" value="ECO:0007669"/>
    <property type="project" value="TreeGrafter"/>
</dbReference>
<evidence type="ECO:0000313" key="20">
    <source>
        <dbReference type="EMBL" id="OTF83679.1"/>
    </source>
</evidence>
<gene>
    <name evidence="20" type="ORF">BLA29_008273</name>
</gene>
<reference evidence="20 21" key="1">
    <citation type="submission" date="2017-03" db="EMBL/GenBank/DDBJ databases">
        <title>Genome Survey of Euroglyphus maynei.</title>
        <authorList>
            <person name="Arlian L.G."/>
            <person name="Morgan M.S."/>
            <person name="Rider S.D."/>
        </authorList>
    </citation>
    <scope>NUCLEOTIDE SEQUENCE [LARGE SCALE GENOMIC DNA]</scope>
    <source>
        <strain evidence="20">Arlian Lab</strain>
        <tissue evidence="20">Whole body</tissue>
    </source>
</reference>
<keyword evidence="7 19" id="KW-0812">Transmembrane</keyword>
<feature type="transmembrane region" description="Helical" evidence="19">
    <location>
        <begin position="207"/>
        <end position="230"/>
    </location>
</feature>
<dbReference type="GO" id="GO:0047184">
    <property type="term" value="F:1-acylglycerophosphocholine O-acyltransferase activity"/>
    <property type="evidence" value="ECO:0007669"/>
    <property type="project" value="UniProtKB-EC"/>
</dbReference>
<dbReference type="InterPro" id="IPR049941">
    <property type="entry name" value="LPLAT_7/PORCN-like"/>
</dbReference>
<organism evidence="20 21">
    <name type="scientific">Euroglyphus maynei</name>
    <name type="common">Mayne's house dust mite</name>
    <dbReference type="NCBI Taxonomy" id="6958"/>
    <lineage>
        <taxon>Eukaryota</taxon>
        <taxon>Metazoa</taxon>
        <taxon>Ecdysozoa</taxon>
        <taxon>Arthropoda</taxon>
        <taxon>Chelicerata</taxon>
        <taxon>Arachnida</taxon>
        <taxon>Acari</taxon>
        <taxon>Acariformes</taxon>
        <taxon>Sarcoptiformes</taxon>
        <taxon>Astigmata</taxon>
        <taxon>Psoroptidia</taxon>
        <taxon>Analgoidea</taxon>
        <taxon>Pyroglyphidae</taxon>
        <taxon>Pyroglyphinae</taxon>
        <taxon>Euroglyphus</taxon>
    </lineage>
</organism>
<evidence type="ECO:0000256" key="11">
    <source>
        <dbReference type="ARBA" id="ARBA00023136"/>
    </source>
</evidence>
<evidence type="ECO:0000256" key="9">
    <source>
        <dbReference type="ARBA" id="ARBA00022989"/>
    </source>
</evidence>
<dbReference type="EMBL" id="MUJZ01002611">
    <property type="protein sequence ID" value="OTF83679.1"/>
    <property type="molecule type" value="Genomic_DNA"/>
</dbReference>
<sequence length="242" mass="28603">IYWPTKFLLSDDFKSLGLFAKFSCIALVNKINLCRYISGWLISEGACIMYGIARNPSNPDHHDRCSNVSLFHFETTGTFRGLIESFNITTNQFAMKYVFKRLRFLGSKMLSQILTLFFLAIWHGFSIGYYNTFALEFLMVKMETDIANMVIEYRTRNHRFNQILNNITIRWIIYILMRIHIIYMLSYSLISFTTLDFNQWTSILSEVYYIGHIIYISWFIVSIIFSLIPISRRKISDETKNK</sequence>
<dbReference type="GO" id="GO:0005783">
    <property type="term" value="C:endoplasmic reticulum"/>
    <property type="evidence" value="ECO:0007669"/>
    <property type="project" value="UniProtKB-SubCell"/>
</dbReference>
<dbReference type="AlphaFoldDB" id="A0A1Y3BRP7"/>
<keyword evidence="12" id="KW-0594">Phospholipid biosynthesis</keyword>
<keyword evidence="21" id="KW-1185">Reference proteome</keyword>
<proteinExistence type="inferred from homology"/>
<dbReference type="Proteomes" id="UP000194236">
    <property type="component" value="Unassembled WGS sequence"/>
</dbReference>
<evidence type="ECO:0000256" key="7">
    <source>
        <dbReference type="ARBA" id="ARBA00022692"/>
    </source>
</evidence>
<evidence type="ECO:0000256" key="16">
    <source>
        <dbReference type="ARBA" id="ARBA00026120"/>
    </source>
</evidence>